<dbReference type="eggNOG" id="COG0793">
    <property type="taxonomic scope" value="Bacteria"/>
</dbReference>
<dbReference type="MEROPS" id="S41.001"/>
<dbReference type="GO" id="GO:0004252">
    <property type="term" value="F:serine-type endopeptidase activity"/>
    <property type="evidence" value="ECO:0007669"/>
    <property type="project" value="UniProtKB-EC"/>
</dbReference>
<keyword evidence="2 5" id="KW-0645">Protease</keyword>
<dbReference type="Pfam" id="PF03572">
    <property type="entry name" value="Peptidase_S41"/>
    <property type="match status" value="1"/>
</dbReference>
<name>A6VZB8_MARMS</name>
<dbReference type="NCBIfam" id="TIGR00225">
    <property type="entry name" value="prc"/>
    <property type="match status" value="1"/>
</dbReference>
<dbReference type="CDD" id="cd06782">
    <property type="entry name" value="cpPDZ_CPP-like"/>
    <property type="match status" value="1"/>
</dbReference>
<dbReference type="PANTHER" id="PTHR32060">
    <property type="entry name" value="TAIL-SPECIFIC PROTEASE"/>
    <property type="match status" value="1"/>
</dbReference>
<dbReference type="InterPro" id="IPR040573">
    <property type="entry name" value="TSP_N"/>
</dbReference>
<dbReference type="InterPro" id="IPR001478">
    <property type="entry name" value="PDZ"/>
</dbReference>
<dbReference type="SMART" id="SM00228">
    <property type="entry name" value="PDZ"/>
    <property type="match status" value="1"/>
</dbReference>
<dbReference type="PROSITE" id="PS50106">
    <property type="entry name" value="PDZ"/>
    <property type="match status" value="1"/>
</dbReference>
<dbReference type="InterPro" id="IPR004447">
    <property type="entry name" value="Peptidase_S41A"/>
</dbReference>
<evidence type="ECO:0000256" key="6">
    <source>
        <dbReference type="SAM" id="SignalP"/>
    </source>
</evidence>
<feature type="signal peptide" evidence="6">
    <location>
        <begin position="1"/>
        <end position="39"/>
    </location>
</feature>
<dbReference type="GO" id="GO:0006508">
    <property type="term" value="P:proteolysis"/>
    <property type="evidence" value="ECO:0007669"/>
    <property type="project" value="UniProtKB-KW"/>
</dbReference>
<dbReference type="Gene3D" id="3.90.226.10">
    <property type="entry name" value="2-enoyl-CoA Hydratase, Chain A, domain 1"/>
    <property type="match status" value="1"/>
</dbReference>
<organism evidence="8">
    <name type="scientific">Marinomonas sp. (strain MWYL1)</name>
    <dbReference type="NCBI Taxonomy" id="400668"/>
    <lineage>
        <taxon>Bacteria</taxon>
        <taxon>Pseudomonadati</taxon>
        <taxon>Pseudomonadota</taxon>
        <taxon>Gammaproteobacteria</taxon>
        <taxon>Oceanospirillales</taxon>
        <taxon>Oceanospirillaceae</taxon>
        <taxon>Marinomonas</taxon>
    </lineage>
</organism>
<dbReference type="EMBL" id="CP000749">
    <property type="protein sequence ID" value="ABR71797.1"/>
    <property type="molecule type" value="Genomic_DNA"/>
</dbReference>
<comment type="similarity">
    <text evidence="1 5">Belongs to the peptidase S41A family.</text>
</comment>
<evidence type="ECO:0000256" key="5">
    <source>
        <dbReference type="RuleBase" id="RU004404"/>
    </source>
</evidence>
<dbReference type="EC" id="3.4.21.102" evidence="8"/>
<gene>
    <name evidence="8" type="ordered locus">Mmwyl1_2885</name>
</gene>
<dbReference type="CDD" id="cd07560">
    <property type="entry name" value="Peptidase_S41_CPP"/>
    <property type="match status" value="1"/>
</dbReference>
<protein>
    <submittedName>
        <fullName evidence="8">Carboxyl-terminal protease</fullName>
        <ecNumber evidence="8">3.4.21.102</ecNumber>
    </submittedName>
</protein>
<evidence type="ECO:0000256" key="1">
    <source>
        <dbReference type="ARBA" id="ARBA00009179"/>
    </source>
</evidence>
<proteinExistence type="inferred from homology"/>
<dbReference type="SUPFAM" id="SSF52096">
    <property type="entry name" value="ClpP/crotonase"/>
    <property type="match status" value="1"/>
</dbReference>
<evidence type="ECO:0000256" key="3">
    <source>
        <dbReference type="ARBA" id="ARBA00022801"/>
    </source>
</evidence>
<keyword evidence="4 5" id="KW-0720">Serine protease</keyword>
<dbReference type="Pfam" id="PF11818">
    <property type="entry name" value="DUF3340"/>
    <property type="match status" value="1"/>
</dbReference>
<dbReference type="PANTHER" id="PTHR32060:SF22">
    <property type="entry name" value="CARBOXYL-TERMINAL-PROCESSING PEPTIDASE 3, CHLOROPLASTIC"/>
    <property type="match status" value="1"/>
</dbReference>
<keyword evidence="3 5" id="KW-0378">Hydrolase</keyword>
<dbReference type="Pfam" id="PF00595">
    <property type="entry name" value="PDZ"/>
    <property type="match status" value="1"/>
</dbReference>
<feature type="domain" description="PDZ" evidence="7">
    <location>
        <begin position="249"/>
        <end position="333"/>
    </location>
</feature>
<dbReference type="InterPro" id="IPR029045">
    <property type="entry name" value="ClpP/crotonase-like_dom_sf"/>
</dbReference>
<dbReference type="STRING" id="400668.Mmwyl1_2885"/>
<evidence type="ECO:0000313" key="8">
    <source>
        <dbReference type="EMBL" id="ABR71797.1"/>
    </source>
</evidence>
<dbReference type="Pfam" id="PF17804">
    <property type="entry name" value="TSP_NTD"/>
    <property type="match status" value="1"/>
</dbReference>
<dbReference type="SMART" id="SM00245">
    <property type="entry name" value="TSPc"/>
    <property type="match status" value="1"/>
</dbReference>
<dbReference type="Gene3D" id="2.30.42.10">
    <property type="match status" value="1"/>
</dbReference>
<dbReference type="AlphaFoldDB" id="A6VZB8"/>
<dbReference type="HOGENOM" id="CLU_016199_1_0_6"/>
<evidence type="ECO:0000259" key="7">
    <source>
        <dbReference type="PROSITE" id="PS50106"/>
    </source>
</evidence>
<evidence type="ECO:0000256" key="2">
    <source>
        <dbReference type="ARBA" id="ARBA00022670"/>
    </source>
</evidence>
<dbReference type="FunFam" id="3.90.226.10:FF:000090">
    <property type="entry name" value="Tail-specific protease"/>
    <property type="match status" value="1"/>
</dbReference>
<dbReference type="KEGG" id="mmw:Mmwyl1_2885"/>
<accession>A6VZB8</accession>
<dbReference type="InterPro" id="IPR005151">
    <property type="entry name" value="Tail-specific_protease"/>
</dbReference>
<reference evidence="8" key="1">
    <citation type="submission" date="2007-06" db="EMBL/GenBank/DDBJ databases">
        <title>Complete sequence of Marinomonas sp. MWYL1.</title>
        <authorList>
            <consortium name="US DOE Joint Genome Institute"/>
            <person name="Copeland A."/>
            <person name="Lucas S."/>
            <person name="Lapidus A."/>
            <person name="Barry K."/>
            <person name="Glavina del Rio T."/>
            <person name="Dalin E."/>
            <person name="Tice H."/>
            <person name="Pitluck S."/>
            <person name="Kiss H."/>
            <person name="Brettin T."/>
            <person name="Bruce D."/>
            <person name="Detter J.C."/>
            <person name="Han C."/>
            <person name="Schmutz J."/>
            <person name="Larimer F."/>
            <person name="Land M."/>
            <person name="Hauser L."/>
            <person name="Kyrpides N."/>
            <person name="Kim E."/>
            <person name="Johnston A.W.B."/>
            <person name="Todd J.D."/>
            <person name="Rogers R."/>
            <person name="Wexler M."/>
            <person name="Bond P.L."/>
            <person name="Li Y."/>
            <person name="Richardson P."/>
        </authorList>
    </citation>
    <scope>NUCLEOTIDE SEQUENCE [LARGE SCALE GENOMIC DNA]</scope>
    <source>
        <strain evidence="8">MWYL1</strain>
    </source>
</reference>
<dbReference type="GO" id="GO:0030288">
    <property type="term" value="C:outer membrane-bounded periplasmic space"/>
    <property type="evidence" value="ECO:0007669"/>
    <property type="project" value="TreeGrafter"/>
</dbReference>
<keyword evidence="6" id="KW-0732">Signal</keyword>
<dbReference type="GO" id="GO:0007165">
    <property type="term" value="P:signal transduction"/>
    <property type="evidence" value="ECO:0007669"/>
    <property type="project" value="TreeGrafter"/>
</dbReference>
<sequence length="698" mass="78861">MILPMTYKIDRESPYRMNYKRLLLCLLTGYTFASTPASAYQELQPPHEYDKVSKELVEMLEGIHYNRPHIDDAISAKAFDYYIDALDPSKSFFLKSDIDKLSQYRNSFDDALRDGDTTVAYTIYNLYLERLEKRLLSLQDHLPEMIKGFNYEIDETLNTDPDTQKWATTEAELDDYWRKRLKNRALTMKLNGESEEKIISTLERRYKNQIKQVDQTNAVDVYQIFANSITAALDPHTNYFAPRASEAFNINMSLSLEGIGAVLQMDDDYTKVVRLVPGGPAATQSDLSPNDRIIAVGQEGKPMVDVVGMRLDDVVDMIRGERDTTVILEVTPSKGDTQTSKRISIVRKKVKLEDQSAKKEIVEVERDGEKYKVGVITLPTFYSDFAAIQAGDKNYKSSTRDTKELIEELRKEDISALILDLRNNGGGSLQEANALAGLFIPSGPTVQIRDQSGRVTPLGDSDPAIAYSGPMAVLVNRMSASASEIVAGALQDYGRALILGDQTFGKGTVQVLQDMDKGQLKVTQAKFYRVSGESTQHKGVMPDIAFPSLIDKETIGESALDNPLPWDKIHETRYPVYWNMPAYLPILEPRHEARMAKDPNFIAINEQIGEFKKQVETYKTISLKESTRIKQREDNKKSELERENTRRKALGLELLTSVEDIKPIEEDTYAKEASEILLDFIATNQMAEKQAEKKTAQN</sequence>
<dbReference type="InterPro" id="IPR036034">
    <property type="entry name" value="PDZ_sf"/>
</dbReference>
<dbReference type="InterPro" id="IPR020992">
    <property type="entry name" value="Tail_Prtase_C"/>
</dbReference>
<feature type="chain" id="PRO_5002703822" evidence="6">
    <location>
        <begin position="40"/>
        <end position="698"/>
    </location>
</feature>
<dbReference type="SUPFAM" id="SSF50156">
    <property type="entry name" value="PDZ domain-like"/>
    <property type="match status" value="1"/>
</dbReference>
<evidence type="ECO:0000256" key="4">
    <source>
        <dbReference type="ARBA" id="ARBA00022825"/>
    </source>
</evidence>